<proteinExistence type="predicted"/>
<dbReference type="AlphaFoldDB" id="A0A1M5XMJ4"/>
<dbReference type="Proteomes" id="UP000184212">
    <property type="component" value="Unassembled WGS sequence"/>
</dbReference>
<dbReference type="PROSITE" id="PS51257">
    <property type="entry name" value="PROKAR_LIPOPROTEIN"/>
    <property type="match status" value="1"/>
</dbReference>
<feature type="domain" description="N,N-dimethylformamidase beta subunit-like C-terminal" evidence="2">
    <location>
        <begin position="85"/>
        <end position="432"/>
    </location>
</feature>
<evidence type="ECO:0000259" key="2">
    <source>
        <dbReference type="Pfam" id="PF20254"/>
    </source>
</evidence>
<name>A0A1M5XMJ4_9BACT</name>
<protein>
    <recommendedName>
        <fullName evidence="2">N,N-dimethylformamidase beta subunit-like C-terminal domain-containing protein</fullName>
    </recommendedName>
</protein>
<evidence type="ECO:0000256" key="1">
    <source>
        <dbReference type="SAM" id="MobiDB-lite"/>
    </source>
</evidence>
<gene>
    <name evidence="3" type="ORF">SAMN04488109_6750</name>
</gene>
<sequence length="463" mass="50575">MLSRWRRSRGISTCLALCVLTILYSCRHEEEEAVTPPVVNPPPPPPTGLPTNPCAPTISLGYTDKVSYAPDEQVTAYLQSSKVVELCRLDIYDVKGVKAFSIASPLTVQEMNADHPSTNGFGFNPTIKFPIPATVKSGMYFIENKIPFIVRTPEAIDLLIVYPSNTANAYEESGGKSLYSASDRPPMVSFLRPIALQPFSTVCLTWFSDMKNVKIGYAADSDLDVYERLSNAKIVVIVGHNEYWTRPGRLNFDKFVDNGGHALVLSGNTMWWQVRYSADKTGLICYKHHDNDPETDELLKTIEWTNASLQYSILSSLGADFPHGGYGLKTDNGWNGYKIIAPNSPLLEGLNLAKGDIISCPTSEYDGAPVTGFDGDGYPILDKAALQFEKAEIVGFDKGFRVNETISTFIVSQKTKTSGIIVNTSSTDWCSSGGMGGSSGDKIKGITQNAIKKLLAGQTVFSN</sequence>
<evidence type="ECO:0000313" key="3">
    <source>
        <dbReference type="EMBL" id="SHI01075.1"/>
    </source>
</evidence>
<organism evidence="3 4">
    <name type="scientific">Chryseolinea serpens</name>
    <dbReference type="NCBI Taxonomy" id="947013"/>
    <lineage>
        <taxon>Bacteria</taxon>
        <taxon>Pseudomonadati</taxon>
        <taxon>Bacteroidota</taxon>
        <taxon>Cytophagia</taxon>
        <taxon>Cytophagales</taxon>
        <taxon>Fulvivirgaceae</taxon>
        <taxon>Chryseolinea</taxon>
    </lineage>
</organism>
<feature type="region of interest" description="Disordered" evidence="1">
    <location>
        <begin position="34"/>
        <end position="53"/>
    </location>
</feature>
<dbReference type="InterPro" id="IPR046540">
    <property type="entry name" value="DMFA2_C"/>
</dbReference>
<dbReference type="STRING" id="947013.SAMN04488109_6750"/>
<dbReference type="Pfam" id="PF20254">
    <property type="entry name" value="DMFA2_C"/>
    <property type="match status" value="1"/>
</dbReference>
<reference evidence="3 4" key="1">
    <citation type="submission" date="2016-11" db="EMBL/GenBank/DDBJ databases">
        <authorList>
            <person name="Jaros S."/>
            <person name="Januszkiewicz K."/>
            <person name="Wedrychowicz H."/>
        </authorList>
    </citation>
    <scope>NUCLEOTIDE SEQUENCE [LARGE SCALE GENOMIC DNA]</scope>
    <source>
        <strain evidence="3 4">DSM 24574</strain>
    </source>
</reference>
<evidence type="ECO:0000313" key="4">
    <source>
        <dbReference type="Proteomes" id="UP000184212"/>
    </source>
</evidence>
<dbReference type="EMBL" id="FQWQ01000006">
    <property type="protein sequence ID" value="SHI01075.1"/>
    <property type="molecule type" value="Genomic_DNA"/>
</dbReference>
<keyword evidence="4" id="KW-1185">Reference proteome</keyword>
<feature type="compositionally biased region" description="Pro residues" evidence="1">
    <location>
        <begin position="38"/>
        <end position="48"/>
    </location>
</feature>
<accession>A0A1M5XMJ4</accession>